<evidence type="ECO:0000256" key="1">
    <source>
        <dbReference type="ARBA" id="ARBA00004567"/>
    </source>
</evidence>
<evidence type="ECO:0000256" key="7">
    <source>
        <dbReference type="ARBA" id="ARBA00023132"/>
    </source>
</evidence>
<keyword evidence="6 9" id="KW-0811">Translocation</keyword>
<keyword evidence="8 9" id="KW-0539">Nucleus</keyword>
<feature type="non-terminal residue" evidence="10">
    <location>
        <position position="1"/>
    </location>
</feature>
<keyword evidence="4 9" id="KW-0509">mRNA transport</keyword>
<proteinExistence type="evidence at transcript level"/>
<evidence type="ECO:0000256" key="6">
    <source>
        <dbReference type="ARBA" id="ARBA00023010"/>
    </source>
</evidence>
<accession>A0A069DVI9</accession>
<evidence type="ECO:0000256" key="5">
    <source>
        <dbReference type="ARBA" id="ARBA00022927"/>
    </source>
</evidence>
<dbReference type="GO" id="GO:0045893">
    <property type="term" value="P:positive regulation of DNA-templated transcription"/>
    <property type="evidence" value="ECO:0007669"/>
    <property type="project" value="TreeGrafter"/>
</dbReference>
<dbReference type="GO" id="GO:0006606">
    <property type="term" value="P:protein import into nucleus"/>
    <property type="evidence" value="ECO:0007669"/>
    <property type="project" value="TreeGrafter"/>
</dbReference>
<comment type="subcellular location">
    <subcellularLocation>
        <location evidence="1 9">Nucleus</location>
        <location evidence="1 9">Nuclear pore complex</location>
    </subcellularLocation>
</comment>
<dbReference type="GO" id="GO:0017056">
    <property type="term" value="F:structural constituent of nuclear pore"/>
    <property type="evidence" value="ECO:0007669"/>
    <property type="project" value="TreeGrafter"/>
</dbReference>
<sequence length="648" mass="74014">VDDEICQKIGVTFSWAQVNELAIYGFCAKRVTERSGTNQFSREVNGGNIYFYKHAELLDDPELRKLINESNTTFISSRNVSLSVQSSRNRILELSREHRSSIKLSIESMQRTMNITKSEKYKEWIKVLNNIDQIWHLCELLHLEVVPADTVLPKLLEWTRMDRADLDELASEIVTNSLTKGADLRHPEYWEVVMGLLLIGRFDSTRALLKLHSEAETIPFFEADLLLRSIPVYTVCCGLSASEFNARWRGWKSSVRSKINSGAFASCPKLLKLMTLIGSDEPSFDLFKTYCSTWYQMMVSMLLFTDPIVKIHDLNYHANQCIEYFGGRSKLKLFDHTILALVDSKLNLAIKHLLYTADGGWCAVHLTNLLDLAGCLNNNTREEHIDFEQMLLDYGEMLMSHQSYWQVGLTYLEQCKIHGWEAMRILLLKLPLTSEEKALKIIAKAKEYSLNDVVNDICKVMATSRLRNGNLSGALTWTLMSNDAQYTDYIADKYLRSYAMGCSDSEIGCSQALMNLGQSVLISSRLTFLAKYCEFHTLYEEDKKKEAANLLIRLIESKVAPKYFWFTLLLDALPLLLNEHPLFTHDDTTIILACLEELSTDTADHLIRSTPKFNENTTLLRKAIARNLATTLLIESSNPTTEKITKCF</sequence>
<keyword evidence="9" id="KW-0472">Membrane</keyword>
<dbReference type="GO" id="GO:0031080">
    <property type="term" value="C:nuclear pore outer ring"/>
    <property type="evidence" value="ECO:0007669"/>
    <property type="project" value="TreeGrafter"/>
</dbReference>
<keyword evidence="3 9" id="KW-0813">Transport</keyword>
<evidence type="ECO:0000313" key="10">
    <source>
        <dbReference type="EMBL" id="JAC88113.1"/>
    </source>
</evidence>
<evidence type="ECO:0000256" key="9">
    <source>
        <dbReference type="RuleBase" id="RU365073"/>
    </source>
</evidence>
<dbReference type="PANTHER" id="PTHR13373">
    <property type="entry name" value="FROUNT PROTEIN-RELATED"/>
    <property type="match status" value="1"/>
</dbReference>
<dbReference type="EMBL" id="GBGD01000776">
    <property type="protein sequence ID" value="JAC88113.1"/>
    <property type="molecule type" value="mRNA"/>
</dbReference>
<keyword evidence="5 9" id="KW-0653">Protein transport</keyword>
<dbReference type="InterPro" id="IPR011502">
    <property type="entry name" value="Nucleoporin_Nup85"/>
</dbReference>
<evidence type="ECO:0000256" key="2">
    <source>
        <dbReference type="ARBA" id="ARBA00005573"/>
    </source>
</evidence>
<dbReference type="GO" id="GO:0031965">
    <property type="term" value="C:nuclear membrane"/>
    <property type="evidence" value="ECO:0007669"/>
    <property type="project" value="UniProtKB-UniRule"/>
</dbReference>
<protein>
    <recommendedName>
        <fullName evidence="9">Nuclear pore complex protein Nup85</fullName>
    </recommendedName>
</protein>
<organism evidence="10">
    <name type="scientific">Panstrongylus megistus</name>
    <dbReference type="NCBI Taxonomy" id="65343"/>
    <lineage>
        <taxon>Eukaryota</taxon>
        <taxon>Metazoa</taxon>
        <taxon>Ecdysozoa</taxon>
        <taxon>Arthropoda</taxon>
        <taxon>Hexapoda</taxon>
        <taxon>Insecta</taxon>
        <taxon>Pterygota</taxon>
        <taxon>Neoptera</taxon>
        <taxon>Paraneoptera</taxon>
        <taxon>Hemiptera</taxon>
        <taxon>Heteroptera</taxon>
        <taxon>Panheteroptera</taxon>
        <taxon>Cimicomorpha</taxon>
        <taxon>Reduviidae</taxon>
        <taxon>Triatominae</taxon>
        <taxon>Panstrongylus</taxon>
    </lineage>
</organism>
<dbReference type="GO" id="GO:0006406">
    <property type="term" value="P:mRNA export from nucleus"/>
    <property type="evidence" value="ECO:0007669"/>
    <property type="project" value="TreeGrafter"/>
</dbReference>
<comment type="similarity">
    <text evidence="2 9">Belongs to the nucleoporin Nup85 family.</text>
</comment>
<comment type="subunit">
    <text evidence="9">Component of the nuclear pore complex (NPC).</text>
</comment>
<dbReference type="PANTHER" id="PTHR13373:SF21">
    <property type="entry name" value="NUCLEAR PORE COMPLEX PROTEIN NUP85"/>
    <property type="match status" value="1"/>
</dbReference>
<name>A0A069DVI9_9HEMI</name>
<dbReference type="Pfam" id="PF07575">
    <property type="entry name" value="Nucleopor_Nup85"/>
    <property type="match status" value="1"/>
</dbReference>
<dbReference type="AlphaFoldDB" id="A0A069DVI9"/>
<reference evidence="10" key="1">
    <citation type="journal article" date="2015" name="J. Med. Entomol.">
        <title>A Deep Insight Into the Sialotranscriptome of the Chagas Disease Vector, Panstrongylus megistus (Hemiptera: Heteroptera).</title>
        <authorList>
            <person name="Ribeiro J.M."/>
            <person name="Schwarz A."/>
            <person name="Francischetti I.M."/>
        </authorList>
    </citation>
    <scope>NUCLEOTIDE SEQUENCE</scope>
    <source>
        <tissue evidence="10">Salivary glands</tissue>
    </source>
</reference>
<evidence type="ECO:0000256" key="8">
    <source>
        <dbReference type="ARBA" id="ARBA00023242"/>
    </source>
</evidence>
<evidence type="ECO:0000256" key="3">
    <source>
        <dbReference type="ARBA" id="ARBA00022448"/>
    </source>
</evidence>
<keyword evidence="7 9" id="KW-0906">Nuclear pore complex</keyword>
<comment type="function">
    <text evidence="9">Functions as a component of the nuclear pore complex (NPC).</text>
</comment>
<evidence type="ECO:0000256" key="4">
    <source>
        <dbReference type="ARBA" id="ARBA00022816"/>
    </source>
</evidence>